<dbReference type="InterPro" id="IPR013087">
    <property type="entry name" value="Znf_C2H2_type"/>
</dbReference>
<dbReference type="FunFam" id="3.30.160.60:FF:000417">
    <property type="entry name" value="Zinc finger protein"/>
    <property type="match status" value="1"/>
</dbReference>
<keyword evidence="14" id="KW-1185">Reference proteome</keyword>
<sequence>MSSRKESEVLVTETQPIALHCWDCGALACRVLRLNCLEKPNLEKVVCYYTLQHYCRKAKALWPGRFEGSDCLPPNIRTQEQLQPSKHLVCPQCHRGFTHKVDLERHYRIHTGEKPFACPICPYRATVKTSLQKHLRTHSGEKPYACPFCPLRSSDKSNLYRHIRSKHRDAN</sequence>
<dbReference type="InterPro" id="IPR036236">
    <property type="entry name" value="Znf_C2H2_sf"/>
</dbReference>
<dbReference type="InterPro" id="IPR050688">
    <property type="entry name" value="Zinc_finger/UBP_domain"/>
</dbReference>
<dbReference type="FunFam" id="3.30.160.60:FF:001156">
    <property type="entry name" value="Zinc finger protein 407"/>
    <property type="match status" value="1"/>
</dbReference>
<keyword evidence="6" id="KW-0862">Zinc</keyword>
<evidence type="ECO:0000256" key="1">
    <source>
        <dbReference type="ARBA" id="ARBA00004123"/>
    </source>
</evidence>
<dbReference type="AlphaFoldDB" id="A0A5B7DDW4"/>
<proteinExistence type="inferred from homology"/>
<dbReference type="OrthoDB" id="6359816at2759"/>
<evidence type="ECO:0000259" key="12">
    <source>
        <dbReference type="PROSITE" id="PS50157"/>
    </source>
</evidence>
<comment type="subcellular location">
    <subcellularLocation>
        <location evidence="1">Nucleus</location>
    </subcellularLocation>
</comment>
<dbReference type="GO" id="GO:0003677">
    <property type="term" value="F:DNA binding"/>
    <property type="evidence" value="ECO:0007669"/>
    <property type="project" value="UniProtKB-KW"/>
</dbReference>
<keyword evidence="8" id="KW-0238">DNA-binding</keyword>
<dbReference type="FunFam" id="3.30.160.60:FF:001967">
    <property type="entry name" value="Ras-responsive element-binding protein"/>
    <property type="match status" value="1"/>
</dbReference>
<comment type="similarity">
    <text evidence="2">Belongs to the krueppel C2H2-type zinc-finger protein family.</text>
</comment>
<evidence type="ECO:0000256" key="9">
    <source>
        <dbReference type="ARBA" id="ARBA00023163"/>
    </source>
</evidence>
<dbReference type="Proteomes" id="UP000324222">
    <property type="component" value="Unassembled WGS sequence"/>
</dbReference>
<evidence type="ECO:0000256" key="4">
    <source>
        <dbReference type="ARBA" id="ARBA00022737"/>
    </source>
</evidence>
<evidence type="ECO:0000256" key="6">
    <source>
        <dbReference type="ARBA" id="ARBA00022833"/>
    </source>
</evidence>
<evidence type="ECO:0000256" key="5">
    <source>
        <dbReference type="ARBA" id="ARBA00022771"/>
    </source>
</evidence>
<evidence type="ECO:0000256" key="3">
    <source>
        <dbReference type="ARBA" id="ARBA00022723"/>
    </source>
</evidence>
<evidence type="ECO:0000256" key="7">
    <source>
        <dbReference type="ARBA" id="ARBA00023015"/>
    </source>
</evidence>
<evidence type="ECO:0000256" key="11">
    <source>
        <dbReference type="PROSITE-ProRule" id="PRU00042"/>
    </source>
</evidence>
<evidence type="ECO:0000256" key="10">
    <source>
        <dbReference type="ARBA" id="ARBA00023242"/>
    </source>
</evidence>
<evidence type="ECO:0000313" key="14">
    <source>
        <dbReference type="Proteomes" id="UP000324222"/>
    </source>
</evidence>
<keyword evidence="9" id="KW-0804">Transcription</keyword>
<dbReference type="Gene3D" id="3.30.160.60">
    <property type="entry name" value="Classic Zinc Finger"/>
    <property type="match status" value="3"/>
</dbReference>
<evidence type="ECO:0000313" key="13">
    <source>
        <dbReference type="EMBL" id="MPC19286.1"/>
    </source>
</evidence>
<reference evidence="13 14" key="1">
    <citation type="submission" date="2019-05" db="EMBL/GenBank/DDBJ databases">
        <title>Another draft genome of Portunus trituberculatus and its Hox gene families provides insights of decapod evolution.</title>
        <authorList>
            <person name="Jeong J.-H."/>
            <person name="Song I."/>
            <person name="Kim S."/>
            <person name="Choi T."/>
            <person name="Kim D."/>
            <person name="Ryu S."/>
            <person name="Kim W."/>
        </authorList>
    </citation>
    <scope>NUCLEOTIDE SEQUENCE [LARGE SCALE GENOMIC DNA]</scope>
    <source>
        <tissue evidence="13">Muscle</tissue>
    </source>
</reference>
<keyword evidence="4" id="KW-0677">Repeat</keyword>
<organism evidence="13 14">
    <name type="scientific">Portunus trituberculatus</name>
    <name type="common">Swimming crab</name>
    <name type="synonym">Neptunus trituberculatus</name>
    <dbReference type="NCBI Taxonomy" id="210409"/>
    <lineage>
        <taxon>Eukaryota</taxon>
        <taxon>Metazoa</taxon>
        <taxon>Ecdysozoa</taxon>
        <taxon>Arthropoda</taxon>
        <taxon>Crustacea</taxon>
        <taxon>Multicrustacea</taxon>
        <taxon>Malacostraca</taxon>
        <taxon>Eumalacostraca</taxon>
        <taxon>Eucarida</taxon>
        <taxon>Decapoda</taxon>
        <taxon>Pleocyemata</taxon>
        <taxon>Brachyura</taxon>
        <taxon>Eubrachyura</taxon>
        <taxon>Portunoidea</taxon>
        <taxon>Portunidae</taxon>
        <taxon>Portuninae</taxon>
        <taxon>Portunus</taxon>
    </lineage>
</organism>
<dbReference type="GO" id="GO:0005634">
    <property type="term" value="C:nucleus"/>
    <property type="evidence" value="ECO:0007669"/>
    <property type="project" value="UniProtKB-SubCell"/>
</dbReference>
<feature type="domain" description="C2H2-type" evidence="12">
    <location>
        <begin position="116"/>
        <end position="143"/>
    </location>
</feature>
<dbReference type="PANTHER" id="PTHR24403:SF109">
    <property type="entry name" value="ZINC FINGER PROTEIN 845-LIKE"/>
    <property type="match status" value="1"/>
</dbReference>
<keyword evidence="10" id="KW-0539">Nucleus</keyword>
<protein>
    <submittedName>
        <fullName evidence="13">Zinc finger protein 394</fullName>
    </submittedName>
</protein>
<dbReference type="EMBL" id="VSRR010000758">
    <property type="protein sequence ID" value="MPC19286.1"/>
    <property type="molecule type" value="Genomic_DNA"/>
</dbReference>
<comment type="caution">
    <text evidence="13">The sequence shown here is derived from an EMBL/GenBank/DDBJ whole genome shotgun (WGS) entry which is preliminary data.</text>
</comment>
<feature type="domain" description="C2H2-type" evidence="12">
    <location>
        <begin position="144"/>
        <end position="171"/>
    </location>
</feature>
<dbReference type="SMART" id="SM00355">
    <property type="entry name" value="ZnF_C2H2"/>
    <property type="match status" value="3"/>
</dbReference>
<feature type="domain" description="C2H2-type" evidence="12">
    <location>
        <begin position="88"/>
        <end position="115"/>
    </location>
</feature>
<keyword evidence="3" id="KW-0479">Metal-binding</keyword>
<evidence type="ECO:0000256" key="2">
    <source>
        <dbReference type="ARBA" id="ARBA00006991"/>
    </source>
</evidence>
<name>A0A5B7DDW4_PORTR</name>
<keyword evidence="5 11" id="KW-0863">Zinc-finger</keyword>
<dbReference type="GO" id="GO:0008270">
    <property type="term" value="F:zinc ion binding"/>
    <property type="evidence" value="ECO:0007669"/>
    <property type="project" value="UniProtKB-KW"/>
</dbReference>
<dbReference type="PANTHER" id="PTHR24403">
    <property type="entry name" value="ZINC FINGER PROTEIN"/>
    <property type="match status" value="1"/>
</dbReference>
<dbReference type="PROSITE" id="PS50157">
    <property type="entry name" value="ZINC_FINGER_C2H2_2"/>
    <property type="match status" value="3"/>
</dbReference>
<keyword evidence="7" id="KW-0805">Transcription regulation</keyword>
<dbReference type="GO" id="GO:0045944">
    <property type="term" value="P:positive regulation of transcription by RNA polymerase II"/>
    <property type="evidence" value="ECO:0007669"/>
    <property type="project" value="TreeGrafter"/>
</dbReference>
<dbReference type="Pfam" id="PF00096">
    <property type="entry name" value="zf-C2H2"/>
    <property type="match status" value="3"/>
</dbReference>
<evidence type="ECO:0000256" key="8">
    <source>
        <dbReference type="ARBA" id="ARBA00023125"/>
    </source>
</evidence>
<gene>
    <name evidence="13" type="primary">Znf394_1</name>
    <name evidence="13" type="ORF">E2C01_012198</name>
</gene>
<accession>A0A5B7DDW4</accession>
<dbReference type="SUPFAM" id="SSF57667">
    <property type="entry name" value="beta-beta-alpha zinc fingers"/>
    <property type="match status" value="2"/>
</dbReference>
<dbReference type="PROSITE" id="PS00028">
    <property type="entry name" value="ZINC_FINGER_C2H2_1"/>
    <property type="match status" value="1"/>
</dbReference>